<accession>A0A8K0H979</accession>
<organism evidence="1 2">
    <name type="scientific">Rhamnella rubrinervis</name>
    <dbReference type="NCBI Taxonomy" id="2594499"/>
    <lineage>
        <taxon>Eukaryota</taxon>
        <taxon>Viridiplantae</taxon>
        <taxon>Streptophyta</taxon>
        <taxon>Embryophyta</taxon>
        <taxon>Tracheophyta</taxon>
        <taxon>Spermatophyta</taxon>
        <taxon>Magnoliopsida</taxon>
        <taxon>eudicotyledons</taxon>
        <taxon>Gunneridae</taxon>
        <taxon>Pentapetalae</taxon>
        <taxon>rosids</taxon>
        <taxon>fabids</taxon>
        <taxon>Rosales</taxon>
        <taxon>Rhamnaceae</taxon>
        <taxon>rhamnoid group</taxon>
        <taxon>Rhamneae</taxon>
        <taxon>Rhamnella</taxon>
    </lineage>
</organism>
<reference evidence="1" key="1">
    <citation type="submission" date="2020-03" db="EMBL/GenBank/DDBJ databases">
        <title>A high-quality chromosome-level genome assembly of a woody plant with both climbing and erect habits, Rhamnella rubrinervis.</title>
        <authorList>
            <person name="Lu Z."/>
            <person name="Yang Y."/>
            <person name="Zhu X."/>
            <person name="Sun Y."/>
        </authorList>
    </citation>
    <scope>NUCLEOTIDE SEQUENCE</scope>
    <source>
        <strain evidence="1">BYM</strain>
        <tissue evidence="1">Leaf</tissue>
    </source>
</reference>
<name>A0A8K0H979_9ROSA</name>
<sequence length="173" mass="19776">MEFGRLYGWASQEQNVGSPFLQYMGSYRNIRRFLHSQSVVDAHTFEFSFRNADEHCSSCGPWGVRLVYEEDEEELKEITSKYSNYQSPHQNDVQSSHSQRNSQVCKLRHIGQIGSPLSTGLRGILDLEDNLVKMQQYADEDGPNPESDPSIAGNTHYGVFRNYSGITTKFLKK</sequence>
<proteinExistence type="predicted"/>
<dbReference type="EMBL" id="VOIH02000004">
    <property type="protein sequence ID" value="KAF3447673.1"/>
    <property type="molecule type" value="Genomic_DNA"/>
</dbReference>
<evidence type="ECO:0000313" key="1">
    <source>
        <dbReference type="EMBL" id="KAF3447673.1"/>
    </source>
</evidence>
<gene>
    <name evidence="1" type="ORF">FNV43_RR08376</name>
</gene>
<evidence type="ECO:0000313" key="2">
    <source>
        <dbReference type="Proteomes" id="UP000796880"/>
    </source>
</evidence>
<dbReference type="AlphaFoldDB" id="A0A8K0H979"/>
<comment type="caution">
    <text evidence="1">The sequence shown here is derived from an EMBL/GenBank/DDBJ whole genome shotgun (WGS) entry which is preliminary data.</text>
</comment>
<dbReference type="Proteomes" id="UP000796880">
    <property type="component" value="Unassembled WGS sequence"/>
</dbReference>
<protein>
    <submittedName>
        <fullName evidence="1">Uncharacterized protein</fullName>
    </submittedName>
</protein>
<keyword evidence="2" id="KW-1185">Reference proteome</keyword>